<reference evidence="2" key="1">
    <citation type="submission" date="2020-05" db="EMBL/GenBank/DDBJ databases">
        <authorList>
            <person name="Chiriac C."/>
            <person name="Salcher M."/>
            <person name="Ghai R."/>
            <person name="Kavagutti S V."/>
        </authorList>
    </citation>
    <scope>NUCLEOTIDE SEQUENCE</scope>
</reference>
<dbReference type="EMBL" id="CAEZWF010000007">
    <property type="protein sequence ID" value="CAB4649167.1"/>
    <property type="molecule type" value="Genomic_DNA"/>
</dbReference>
<organism evidence="2">
    <name type="scientific">freshwater metagenome</name>
    <dbReference type="NCBI Taxonomy" id="449393"/>
    <lineage>
        <taxon>unclassified sequences</taxon>
        <taxon>metagenomes</taxon>
        <taxon>ecological metagenomes</taxon>
    </lineage>
</organism>
<gene>
    <name evidence="1" type="ORF">UFOPK2157_00390</name>
    <name evidence="2" type="ORF">UFOPK2228_00458</name>
    <name evidence="3" type="ORF">UFOPK2245_00607</name>
</gene>
<proteinExistence type="predicted"/>
<evidence type="ECO:0000313" key="3">
    <source>
        <dbReference type="EMBL" id="CAB4651551.1"/>
    </source>
</evidence>
<sequence>MRNKTVTVLLLMAFQVSIVPSASSAVMKDPVIQKITARINEIPIRTSNVKVDSITWILSPKVPANYKKALVSQNQSLANGFPNLFKWKGTALVLIGDPFTWTPPEGTLSKNCNRIYSQITGMWEKLPNLDGRVLAGTSYCDDHIIVIVRPDPSNPIPDADLMAQEFGGEIQENARYLNPSIATLDHGQLTIPNWFLQGSQSAIAFQVYVGERRTLSGAPSKAFVTPDCQTIQLQKLEKLTSGVPSNCVYTKGFASVQLMIAIYGWDATTRWFSGYTDASDYQGAFKKAYGDSLASFNKLADSYWKSLVNKKYVAKDVVARLKR</sequence>
<evidence type="ECO:0000313" key="1">
    <source>
        <dbReference type="EMBL" id="CAB4638378.1"/>
    </source>
</evidence>
<protein>
    <submittedName>
        <fullName evidence="2">Unannotated protein</fullName>
    </submittedName>
</protein>
<name>A0A6J6KH89_9ZZZZ</name>
<dbReference type="AlphaFoldDB" id="A0A6J6KH89"/>
<dbReference type="EMBL" id="CAEZVW010000008">
    <property type="protein sequence ID" value="CAB4638378.1"/>
    <property type="molecule type" value="Genomic_DNA"/>
</dbReference>
<evidence type="ECO:0000313" key="2">
    <source>
        <dbReference type="EMBL" id="CAB4649167.1"/>
    </source>
</evidence>
<accession>A0A6J6KH89</accession>
<dbReference type="EMBL" id="CAEZWK010000010">
    <property type="protein sequence ID" value="CAB4651551.1"/>
    <property type="molecule type" value="Genomic_DNA"/>
</dbReference>